<feature type="domain" description="TTI1 N-terminal TPR" evidence="2">
    <location>
        <begin position="37"/>
        <end position="368"/>
    </location>
</feature>
<dbReference type="InterPro" id="IPR052587">
    <property type="entry name" value="TELO2-interacting_protein_1"/>
</dbReference>
<evidence type="ECO:0000313" key="4">
    <source>
        <dbReference type="Proteomes" id="UP000694888"/>
    </source>
</evidence>
<dbReference type="Proteomes" id="UP000694888">
    <property type="component" value="Unplaced"/>
</dbReference>
<dbReference type="InterPro" id="IPR016024">
    <property type="entry name" value="ARM-type_fold"/>
</dbReference>
<dbReference type="InterPro" id="IPR011989">
    <property type="entry name" value="ARM-like"/>
</dbReference>
<keyword evidence="4" id="KW-1185">Reference proteome</keyword>
<gene>
    <name evidence="5" type="primary">LOC101856385</name>
</gene>
<protein>
    <submittedName>
        <fullName evidence="5">TELO2-interacting protein 1 homolog</fullName>
    </submittedName>
</protein>
<dbReference type="Pfam" id="PF24176">
    <property type="entry name" value="TPR_TTI1_2nd"/>
    <property type="match status" value="1"/>
</dbReference>
<organism evidence="4 5">
    <name type="scientific">Aplysia californica</name>
    <name type="common">California sea hare</name>
    <dbReference type="NCBI Taxonomy" id="6500"/>
    <lineage>
        <taxon>Eukaryota</taxon>
        <taxon>Metazoa</taxon>
        <taxon>Spiralia</taxon>
        <taxon>Lophotrochozoa</taxon>
        <taxon>Mollusca</taxon>
        <taxon>Gastropoda</taxon>
        <taxon>Heterobranchia</taxon>
        <taxon>Euthyneura</taxon>
        <taxon>Tectipleura</taxon>
        <taxon>Aplysiida</taxon>
        <taxon>Aplysioidea</taxon>
        <taxon>Aplysiidae</taxon>
        <taxon>Aplysia</taxon>
    </lineage>
</organism>
<evidence type="ECO:0000259" key="2">
    <source>
        <dbReference type="Pfam" id="PF24173"/>
    </source>
</evidence>
<dbReference type="RefSeq" id="XP_005110363.2">
    <property type="nucleotide sequence ID" value="XM_005110306.3"/>
</dbReference>
<dbReference type="Gene3D" id="1.25.10.10">
    <property type="entry name" value="Leucine-rich Repeat Variant"/>
    <property type="match status" value="3"/>
</dbReference>
<reference evidence="5" key="1">
    <citation type="submission" date="2025-08" db="UniProtKB">
        <authorList>
            <consortium name="RefSeq"/>
        </authorList>
    </citation>
    <scope>IDENTIFICATION</scope>
</reference>
<feature type="compositionally biased region" description="Acidic residues" evidence="1">
    <location>
        <begin position="859"/>
        <end position="872"/>
    </location>
</feature>
<dbReference type="InterPro" id="IPR057566">
    <property type="entry name" value="TPR_TTI1_N"/>
</dbReference>
<feature type="region of interest" description="Disordered" evidence="1">
    <location>
        <begin position="890"/>
        <end position="917"/>
    </location>
</feature>
<dbReference type="Pfam" id="PF24181">
    <property type="entry name" value="TPR_TTI1_C"/>
    <property type="match status" value="1"/>
</dbReference>
<dbReference type="InterPro" id="IPR049362">
    <property type="entry name" value="TTI1_rpt"/>
</dbReference>
<dbReference type="GeneID" id="101856385"/>
<dbReference type="PANTHER" id="PTHR18460:SF3">
    <property type="entry name" value="TELO2-INTERACTING PROTEIN 1 HOMOLOG"/>
    <property type="match status" value="1"/>
</dbReference>
<dbReference type="Pfam" id="PF24173">
    <property type="entry name" value="TPR_TTI1_N"/>
    <property type="match status" value="1"/>
</dbReference>
<dbReference type="SUPFAM" id="SSF48371">
    <property type="entry name" value="ARM repeat"/>
    <property type="match status" value="1"/>
</dbReference>
<proteinExistence type="predicted"/>
<accession>A0ABM0K773</accession>
<dbReference type="InterPro" id="IPR057567">
    <property type="entry name" value="TPR_TTI1_C"/>
</dbReference>
<evidence type="ECO:0000256" key="1">
    <source>
        <dbReference type="SAM" id="MobiDB-lite"/>
    </source>
</evidence>
<dbReference type="PANTHER" id="PTHR18460">
    <property type="entry name" value="TEL2 INTERACTING PROTEIN 1 TTI1 FAMILY MEMBER"/>
    <property type="match status" value="1"/>
</dbReference>
<feature type="region of interest" description="Disordered" evidence="1">
    <location>
        <begin position="855"/>
        <end position="876"/>
    </location>
</feature>
<evidence type="ECO:0000259" key="3">
    <source>
        <dbReference type="Pfam" id="PF24181"/>
    </source>
</evidence>
<feature type="domain" description="TTI1 C-terminal TPR" evidence="3">
    <location>
        <begin position="807"/>
        <end position="1106"/>
    </location>
</feature>
<evidence type="ECO:0000313" key="5">
    <source>
        <dbReference type="RefSeq" id="XP_005110363.2"/>
    </source>
</evidence>
<name>A0ABM0K773_APLCA</name>
<sequence length="1153" mass="128616">MAGPSSEQTGSESKPKNAVMEADDHLTAERSAGLALMKPLCIGLMQERTTGSVQAILNALPRLDDDVAREIQVYILFPVKTALSMKDLSDNMFLALCQVIEALYRKTKMAEAHEVYDIIGLILLRVAPPKLSSQIPKMSEDSKKAMCDAVNSVLSAMPKKAFEKFYILKNVPAIGQLISVLLQIAEFERSKASQFAALSCMKTLYFYESVQYGPTNEIDDFTCLKSLTFCLPAVTMAAARIITGDSKQGHKVFVEAAHLWTIAVYRAIDNRVYQNAVDKSASLQKQKKEKKGDPLDSLTVVADTAWVETTAEKLKVLLEKICTARSHSHHKARMALVSLGSCVLIHCNSSLSGLVPLAVDLLVGYLADPRPEVSQRASEVLRTFAADANQSGHKRFLVETLQENLYNLCTSLPRQMRMADEEEKPAIIRLLRGYLTLLGTDVRTVLLSQAHLKRVCLALVNSLELDTSDIQILEERNTLLHQDQDVFVEKSSSPVKVWKRRKYFKHVIDPEVISELLRVCQLLGKFGDLAILVDFFLELYHESSTYQPAAILIINEMIVGVTEAAAAENVIDSSDELIPNLPALNDLITLLLDEYLSTENLALVSRYDDTKSAASSPSSSLSSSSSSQWMSSSLSLLPSSSSSTSSSSLLMIESPESFESKKRLSQRNRAIMLACLFMEGVGNFAMALGSMFESHMVRALYPLVENLGHENVHLSSTAYFALTHICTACGYNSLDLLMQENADYLVSSVSLRLRHITVNRRCPQTLSVMMRYCSSSLLPIVEHSILQLLDTLDDHYAEELLLFLPALLELATAIGRWFPSPTEVKEEAQVPEALTAELDPQSIVAFVEEYVRTKKTADMEEDGNEMSDGDGTTEERKMEDIEADMQKLMEEQRKEEERQEAAAEAEEEQEREKEKTEECPRHLQVVIDILQRVKHFLTSPDGRLRIKSLDILCQCVTDLKGNSKELLPQIHQLWASFYPLFRSEEKFVVIKALTVLHLISDLGGDFVRQKTMKNVIPGLSSFMDKQGKISSGSKSAYQITGNYKLQLAALHSLGPIAKNLCLDSGDLESVAKMCLPYLCDKQPRPLQQASIESFSFFIGLDPDAMWFLLSQVHFPPMPEPPGPEFEPIKVPHTSDQKNSFKTNVQHLFDTFFS</sequence>
<feature type="compositionally biased region" description="Basic and acidic residues" evidence="1">
    <location>
        <begin position="890"/>
        <end position="901"/>
    </location>
</feature>
<dbReference type="Pfam" id="PF21547">
    <property type="entry name" value="TTI1"/>
    <property type="match status" value="1"/>
</dbReference>